<reference evidence="1 2" key="2">
    <citation type="journal article" date="2015" name="Eukaryot. Cell">
        <title>Asexual propagation of a virulent clone complex in a human and feline outbreak of sporotrichosis.</title>
        <authorList>
            <person name="Teixeira Mde M."/>
            <person name="Rodrigues A.M."/>
            <person name="Tsui C.K."/>
            <person name="de Almeida L.G."/>
            <person name="Van Diepeningen A.D."/>
            <person name="van den Ende B.G."/>
            <person name="Fernandes G.F."/>
            <person name="Kano R."/>
            <person name="Hamelin R.C."/>
            <person name="Lopes-Bezerra L.M."/>
            <person name="Vasconcelos A.T."/>
            <person name="de Hoog S."/>
            <person name="de Camargo Z.P."/>
            <person name="Felipe M.S."/>
        </authorList>
    </citation>
    <scope>NUCLEOTIDE SEQUENCE [LARGE SCALE GENOMIC DNA]</scope>
    <source>
        <strain evidence="1 2">1099-18</strain>
    </source>
</reference>
<comment type="caution">
    <text evidence="1">The sequence shown here is derived from an EMBL/GenBank/DDBJ whole genome shotgun (WGS) entry which is preliminary data.</text>
</comment>
<dbReference type="Proteomes" id="UP000033710">
    <property type="component" value="Unassembled WGS sequence"/>
</dbReference>
<sequence length="102" mass="11148">MALPPLGHECAFAQVLGPLLFERYELGRCHFLTILGGDKRENGGRKHPVVFYTRNVIVVGCVDQADLVAAMHNADHVAETFGRLPVVHEAAKDQAQDTRIGA</sequence>
<accession>A0A0F2MIB7</accession>
<evidence type="ECO:0000313" key="1">
    <source>
        <dbReference type="EMBL" id="KJR89377.1"/>
    </source>
</evidence>
<name>A0A0F2MIB7_SPOSC</name>
<dbReference type="EMBL" id="AXCR01000001">
    <property type="protein sequence ID" value="KJR89377.1"/>
    <property type="molecule type" value="Genomic_DNA"/>
</dbReference>
<gene>
    <name evidence="1" type="ORF">SPSK_06742</name>
</gene>
<dbReference type="KEGG" id="ssck:SPSK_06742"/>
<dbReference type="AlphaFoldDB" id="A0A0F2MIB7"/>
<dbReference type="GeneID" id="27668716"/>
<organism evidence="1 2">
    <name type="scientific">Sporothrix schenckii 1099-18</name>
    <dbReference type="NCBI Taxonomy" id="1397361"/>
    <lineage>
        <taxon>Eukaryota</taxon>
        <taxon>Fungi</taxon>
        <taxon>Dikarya</taxon>
        <taxon>Ascomycota</taxon>
        <taxon>Pezizomycotina</taxon>
        <taxon>Sordariomycetes</taxon>
        <taxon>Sordariomycetidae</taxon>
        <taxon>Ophiostomatales</taxon>
        <taxon>Ophiostomataceae</taxon>
        <taxon>Sporothrix</taxon>
    </lineage>
</organism>
<dbReference type="VEuPathDB" id="FungiDB:SPSK_06742"/>
<proteinExistence type="predicted"/>
<protein>
    <submittedName>
        <fullName evidence="1">Uncharacterized protein</fullName>
    </submittedName>
</protein>
<dbReference type="RefSeq" id="XP_016592053.1">
    <property type="nucleotide sequence ID" value="XM_016733439.1"/>
</dbReference>
<evidence type="ECO:0000313" key="2">
    <source>
        <dbReference type="Proteomes" id="UP000033710"/>
    </source>
</evidence>
<reference evidence="1 2" key="1">
    <citation type="journal article" date="2014" name="BMC Genomics">
        <title>Comparative genomics of the major fungal agents of human and animal Sporotrichosis: Sporothrix schenckii and Sporothrix brasiliensis.</title>
        <authorList>
            <person name="Teixeira M.M."/>
            <person name="de Almeida L.G."/>
            <person name="Kubitschek-Barreira P."/>
            <person name="Alves F.L."/>
            <person name="Kioshima E.S."/>
            <person name="Abadio A.K."/>
            <person name="Fernandes L."/>
            <person name="Derengowski L.S."/>
            <person name="Ferreira K.S."/>
            <person name="Souza R.C."/>
            <person name="Ruiz J.C."/>
            <person name="de Andrade N.C."/>
            <person name="Paes H.C."/>
            <person name="Nicola A.M."/>
            <person name="Albuquerque P."/>
            <person name="Gerber A.L."/>
            <person name="Martins V.P."/>
            <person name="Peconick L.D."/>
            <person name="Neto A.V."/>
            <person name="Chaucanez C.B."/>
            <person name="Silva P.A."/>
            <person name="Cunha O.L."/>
            <person name="de Oliveira F.F."/>
            <person name="dos Santos T.C."/>
            <person name="Barros A.L."/>
            <person name="Soares M.A."/>
            <person name="de Oliveira L.M."/>
            <person name="Marini M.M."/>
            <person name="Villalobos-Duno H."/>
            <person name="Cunha M.M."/>
            <person name="de Hoog S."/>
            <person name="da Silveira J.F."/>
            <person name="Henrissat B."/>
            <person name="Nino-Vega G.A."/>
            <person name="Cisalpino P.S."/>
            <person name="Mora-Montes H.M."/>
            <person name="Almeida S.R."/>
            <person name="Stajich J.E."/>
            <person name="Lopes-Bezerra L.M."/>
            <person name="Vasconcelos A.T."/>
            <person name="Felipe M.S."/>
        </authorList>
    </citation>
    <scope>NUCLEOTIDE SEQUENCE [LARGE SCALE GENOMIC DNA]</scope>
    <source>
        <strain evidence="1 2">1099-18</strain>
    </source>
</reference>